<gene>
    <name evidence="1" type="ORF">MNBD_GAMMA12-3087</name>
</gene>
<dbReference type="EMBL" id="UOFL01000257">
    <property type="protein sequence ID" value="VAW82954.1"/>
    <property type="molecule type" value="Genomic_DNA"/>
</dbReference>
<protein>
    <submittedName>
        <fullName evidence="1">Uncharacterized protein</fullName>
    </submittedName>
</protein>
<reference evidence="1" key="1">
    <citation type="submission" date="2018-06" db="EMBL/GenBank/DDBJ databases">
        <authorList>
            <person name="Zhirakovskaya E."/>
        </authorList>
    </citation>
    <scope>NUCLEOTIDE SEQUENCE</scope>
</reference>
<name>A0A3B0ZNJ3_9ZZZZ</name>
<dbReference type="AlphaFoldDB" id="A0A3B0ZNJ3"/>
<proteinExistence type="predicted"/>
<organism evidence="1">
    <name type="scientific">hydrothermal vent metagenome</name>
    <dbReference type="NCBI Taxonomy" id="652676"/>
    <lineage>
        <taxon>unclassified sequences</taxon>
        <taxon>metagenomes</taxon>
        <taxon>ecological metagenomes</taxon>
    </lineage>
</organism>
<sequence length="58" mass="6581">MNFKFKGCVAEEWLFEYRIKCLKFTLRQKYFCGAAGFIVSSKGEIRVLTGYADTGSNG</sequence>
<accession>A0A3B0ZNJ3</accession>
<evidence type="ECO:0000313" key="1">
    <source>
        <dbReference type="EMBL" id="VAW82954.1"/>
    </source>
</evidence>